<evidence type="ECO:0000256" key="2">
    <source>
        <dbReference type="ARBA" id="ARBA00008034"/>
    </source>
</evidence>
<dbReference type="eggNOG" id="COG1108">
    <property type="taxonomic scope" value="Bacteria"/>
</dbReference>
<dbReference type="SUPFAM" id="SSF81345">
    <property type="entry name" value="ABC transporter involved in vitamin B12 uptake, BtuC"/>
    <property type="match status" value="1"/>
</dbReference>
<comment type="similarity">
    <text evidence="2 6">Belongs to the ABC-3 integral membrane protein family.</text>
</comment>
<dbReference type="InterPro" id="IPR037294">
    <property type="entry name" value="ABC_BtuC-like"/>
</dbReference>
<evidence type="ECO:0000256" key="5">
    <source>
        <dbReference type="ARBA" id="ARBA00023136"/>
    </source>
</evidence>
<keyword evidence="5 7" id="KW-0472">Membrane</keyword>
<gene>
    <name evidence="8" type="primary">mntB</name>
    <name evidence="8" type="ordered locus">MICA_2046</name>
</gene>
<keyword evidence="3 6" id="KW-0812">Transmembrane</keyword>
<accession>G2KPY6</accession>
<dbReference type="HOGENOM" id="CLU_028808_4_0_5"/>
<dbReference type="CDD" id="cd06550">
    <property type="entry name" value="TM_ABC_iron-siderophores_like"/>
    <property type="match status" value="1"/>
</dbReference>
<evidence type="ECO:0000256" key="4">
    <source>
        <dbReference type="ARBA" id="ARBA00022989"/>
    </source>
</evidence>
<dbReference type="GO" id="GO:0055085">
    <property type="term" value="P:transmembrane transport"/>
    <property type="evidence" value="ECO:0007669"/>
    <property type="project" value="InterPro"/>
</dbReference>
<dbReference type="RefSeq" id="WP_014103577.1">
    <property type="nucleotide sequence ID" value="NC_016026.1"/>
</dbReference>
<dbReference type="Pfam" id="PF00950">
    <property type="entry name" value="ABC-3"/>
    <property type="match status" value="1"/>
</dbReference>
<evidence type="ECO:0000313" key="9">
    <source>
        <dbReference type="Proteomes" id="UP000009286"/>
    </source>
</evidence>
<protein>
    <submittedName>
        <fullName evidence="8">Manganese transport system membrane protein mntB</fullName>
    </submittedName>
</protein>
<feature type="transmembrane region" description="Helical" evidence="7">
    <location>
        <begin position="60"/>
        <end position="84"/>
    </location>
</feature>
<feature type="transmembrane region" description="Helical" evidence="7">
    <location>
        <begin position="20"/>
        <end position="40"/>
    </location>
</feature>
<comment type="subcellular location">
    <subcellularLocation>
        <location evidence="6">Cell membrane</location>
        <topology evidence="6">Multi-pass membrane protein</topology>
    </subcellularLocation>
    <subcellularLocation>
        <location evidence="1">Membrane</location>
        <topology evidence="1">Multi-pass membrane protein</topology>
    </subcellularLocation>
</comment>
<dbReference type="Gene3D" id="1.10.3470.10">
    <property type="entry name" value="ABC transporter involved in vitamin B12 uptake, BtuC"/>
    <property type="match status" value="1"/>
</dbReference>
<dbReference type="GO" id="GO:0010043">
    <property type="term" value="P:response to zinc ion"/>
    <property type="evidence" value="ECO:0007669"/>
    <property type="project" value="TreeGrafter"/>
</dbReference>
<dbReference type="GO" id="GO:0043190">
    <property type="term" value="C:ATP-binding cassette (ABC) transporter complex"/>
    <property type="evidence" value="ECO:0007669"/>
    <property type="project" value="InterPro"/>
</dbReference>
<reference evidence="8 9" key="1">
    <citation type="journal article" date="2011" name="BMC Genomics">
        <title>Genomic insights into an obligate epibiotic bacterial predator: Micavibrio aeruginosavorus ARL-13.</title>
        <authorList>
            <person name="Wang Z."/>
            <person name="Kadouri D."/>
            <person name="Wu M."/>
        </authorList>
    </citation>
    <scope>NUCLEOTIDE SEQUENCE [LARGE SCALE GENOMIC DNA]</scope>
    <source>
        <strain evidence="8 9">ARL-13</strain>
    </source>
</reference>
<dbReference type="InterPro" id="IPR001626">
    <property type="entry name" value="ABC_TroCD"/>
</dbReference>
<feature type="transmembrane region" description="Helical" evidence="7">
    <location>
        <begin position="166"/>
        <end position="191"/>
    </location>
</feature>
<feature type="transmembrane region" description="Helical" evidence="7">
    <location>
        <begin position="197"/>
        <end position="217"/>
    </location>
</feature>
<keyword evidence="4 7" id="KW-1133">Transmembrane helix</keyword>
<keyword evidence="6" id="KW-0813">Transport</keyword>
<dbReference type="OrthoDB" id="9804300at2"/>
<organism evidence="8 9">
    <name type="scientific">Micavibrio aeruginosavorus (strain ARL-13)</name>
    <dbReference type="NCBI Taxonomy" id="856793"/>
    <lineage>
        <taxon>Bacteria</taxon>
        <taxon>Pseudomonadati</taxon>
        <taxon>Bdellovibrionota</taxon>
        <taxon>Bdellovibrionia</taxon>
        <taxon>Bdellovibrionales</taxon>
        <taxon>Pseudobdellovibrionaceae</taxon>
        <taxon>Micavibrio</taxon>
    </lineage>
</organism>
<evidence type="ECO:0000256" key="1">
    <source>
        <dbReference type="ARBA" id="ARBA00004141"/>
    </source>
</evidence>
<name>G2KPY6_MICAA</name>
<proteinExistence type="inferred from homology"/>
<dbReference type="EMBL" id="CP002382">
    <property type="protein sequence ID" value="AEP10354.1"/>
    <property type="molecule type" value="Genomic_DNA"/>
</dbReference>
<feature type="transmembrane region" description="Helical" evidence="7">
    <location>
        <begin position="224"/>
        <end position="244"/>
    </location>
</feature>
<sequence>MDTLYSFLIEPLSHDFMQRALIISTMIGVVCSVFSCFLVLKGWSLMGDAVSHAVLPGIAIAYVAGIPMAIGAFAAGLLCAIGTGYLKNNSRVKEDAVMGILFSGMFALGLVLLTKIETDVHLLHILFGNVLGISTRDMVEAGTIAAIVTAIMAVKRRDLMLYCFDPAHAAVLGLPIKLLHFGLLTLLALTIVSALKAAGIILVVAMLIAPGAIGFLTTRSFDRMMMVAVGVSVFSCLAGTIISFHIDAATAPLIVVIQSLFFLGALVWSTTRRTTVKANA</sequence>
<dbReference type="PANTHER" id="PTHR30477:SF24">
    <property type="entry name" value="IRON TRANSPORT SYSTEM MEMBRANE PROTEIN HI_0359-RELATED"/>
    <property type="match status" value="1"/>
</dbReference>
<dbReference type="PANTHER" id="PTHR30477">
    <property type="entry name" value="ABC-TRANSPORTER METAL-BINDING PROTEIN"/>
    <property type="match status" value="1"/>
</dbReference>
<dbReference type="Proteomes" id="UP000009286">
    <property type="component" value="Chromosome"/>
</dbReference>
<feature type="transmembrane region" description="Helical" evidence="7">
    <location>
        <begin position="96"/>
        <end position="113"/>
    </location>
</feature>
<keyword evidence="9" id="KW-1185">Reference proteome</keyword>
<evidence type="ECO:0000256" key="6">
    <source>
        <dbReference type="RuleBase" id="RU003943"/>
    </source>
</evidence>
<feature type="transmembrane region" description="Helical" evidence="7">
    <location>
        <begin position="250"/>
        <end position="268"/>
    </location>
</feature>
<evidence type="ECO:0000256" key="3">
    <source>
        <dbReference type="ARBA" id="ARBA00022692"/>
    </source>
</evidence>
<dbReference type="AlphaFoldDB" id="G2KPY6"/>
<dbReference type="STRING" id="856793.MICA_2046"/>
<evidence type="ECO:0000256" key="7">
    <source>
        <dbReference type="SAM" id="Phobius"/>
    </source>
</evidence>
<dbReference type="FunFam" id="1.10.3470.10:FF:000003">
    <property type="entry name" value="Iron ABC transporter permease SitD"/>
    <property type="match status" value="1"/>
</dbReference>
<dbReference type="KEGG" id="mai:MICA_2046"/>
<evidence type="ECO:0000313" key="8">
    <source>
        <dbReference type="EMBL" id="AEP10354.1"/>
    </source>
</evidence>
<dbReference type="GO" id="GO:0071281">
    <property type="term" value="P:cellular response to iron ion"/>
    <property type="evidence" value="ECO:0007669"/>
    <property type="project" value="UniProtKB-ARBA"/>
</dbReference>